<dbReference type="Proteomes" id="UP000661435">
    <property type="component" value="Unassembled WGS sequence"/>
</dbReference>
<dbReference type="Gene3D" id="3.40.50.720">
    <property type="entry name" value="NAD(P)-binding Rossmann-like Domain"/>
    <property type="match status" value="1"/>
</dbReference>
<dbReference type="Gene3D" id="3.90.1710.10">
    <property type="entry name" value="Enterococcus faecalis V583 domain"/>
    <property type="match status" value="1"/>
</dbReference>
<sequence>MSKVNQLFERKLSVVNFGIESFYQDLIKQGKSAVHVDWKPVAGGDKKIAACLRKLRQAPLSETIAAANQEALRRILAAQPVLVGMSTAGEAIPGMTPTTILHAGPPVTWQRMCGPVRGAVMGGLIYEGLAKDLEEAEALAASGRITFAPCHHHSAVGPMAGVVTYSMPVWHLVNKTFGNHAYCTMNEGLGKVLRFGACDQEVFDRLRRMRDEYYPVLKAALERHGEVDMKVMIAQALQMGDEAHNRNKAGTSLFLRAILPDVLGTDFPRERQMEALAFLNNNDHTFLNLSMPACKCTMDPVFDVPCSTVVATMCRNGTDFGIRIAGLGPEAWFTAPAEMVKGLYFPGFDDADANPDLGDSCITETAGIGGFCMAAAPAIVQFVGGQVQDAINYSTQMYEITVGEGSAYKIPSLDFRGSATGIDLLKVVETGIRPIINTGIAHKDYGVGQVGAGLVHPPAECFRKAIEACAQAWCE</sequence>
<dbReference type="AlphaFoldDB" id="A0A8J6M9M1"/>
<dbReference type="Gene3D" id="1.10.10.660">
    <property type="entry name" value="conserved protein of unknown function from Enterococcus faecalis V583"/>
    <property type="match status" value="1"/>
</dbReference>
<proteinExistence type="predicted"/>
<dbReference type="Pfam" id="PF06545">
    <property type="entry name" value="AllG"/>
    <property type="match status" value="1"/>
</dbReference>
<organism evidence="1 2">
    <name type="scientific">Lawsonibacter hominis</name>
    <dbReference type="NCBI Taxonomy" id="2763053"/>
    <lineage>
        <taxon>Bacteria</taxon>
        <taxon>Bacillati</taxon>
        <taxon>Bacillota</taxon>
        <taxon>Clostridia</taxon>
        <taxon>Eubacteriales</taxon>
        <taxon>Oscillospiraceae</taxon>
        <taxon>Lawsonibacter</taxon>
    </lineage>
</organism>
<protein>
    <submittedName>
        <fullName evidence="1">DUF1116 domain-containing protein</fullName>
    </submittedName>
</protein>
<dbReference type="Gene3D" id="3.90.1700.10">
    <property type="entry name" value="v583 domain like"/>
    <property type="match status" value="1"/>
</dbReference>
<keyword evidence="2" id="KW-1185">Reference proteome</keyword>
<gene>
    <name evidence="1" type="ORF">H8S57_02760</name>
</gene>
<evidence type="ECO:0000313" key="2">
    <source>
        <dbReference type="Proteomes" id="UP000661435"/>
    </source>
</evidence>
<dbReference type="InterPro" id="IPR024033">
    <property type="entry name" value="OXTCase_su_AllG_h-dom"/>
</dbReference>
<reference evidence="1" key="1">
    <citation type="submission" date="2020-08" db="EMBL/GenBank/DDBJ databases">
        <title>Genome public.</title>
        <authorList>
            <person name="Liu C."/>
            <person name="Sun Q."/>
        </authorList>
    </citation>
    <scope>NUCLEOTIDE SEQUENCE</scope>
    <source>
        <strain evidence="1">NSJ-51</strain>
    </source>
</reference>
<evidence type="ECO:0000313" key="1">
    <source>
        <dbReference type="EMBL" id="MBC5732649.1"/>
    </source>
</evidence>
<name>A0A8J6M9M1_9FIRM</name>
<comment type="caution">
    <text evidence="1">The sequence shown here is derived from an EMBL/GenBank/DDBJ whole genome shotgun (WGS) entry which is preliminary data.</text>
</comment>
<accession>A0A8J6M9M1</accession>
<dbReference type="EMBL" id="JACOPP010000002">
    <property type="protein sequence ID" value="MBC5732649.1"/>
    <property type="molecule type" value="Genomic_DNA"/>
</dbReference>
<dbReference type="RefSeq" id="WP_186906538.1">
    <property type="nucleotide sequence ID" value="NZ_JACOPP010000002.1"/>
</dbReference>
<dbReference type="InterPro" id="IPR009499">
    <property type="entry name" value="AllG-like"/>
</dbReference>